<sequence length="262" mass="29875">MNPKLKQFLKKTFPLGLLVAADRIKNKILNKFRYLEFLKEWKQFKEMSGQLGDNRFVLSSKNFYPILHEKASTHDYDHHYIYHPAWAARKLAEIKPEFHVDISSTLHFSTIVSAFIPVKFYDYRPAVVDLNNFTSGSADLLKLPFEDNSIKSLSCMHTLEHIGLGRYGDPIDPIGDVKSMKELGRVLAVGGSLLIVVPVGKPNVMFNAHRVFAYEQVINACAGLQVREFTLLTDDGRFITNADKSLVEQQIYGMGCFWFVKP</sequence>
<dbReference type="Pfam" id="PF03269">
    <property type="entry name" value="DUF268"/>
    <property type="match status" value="1"/>
</dbReference>
<dbReference type="Proteomes" id="UP000176634">
    <property type="component" value="Unassembled WGS sequence"/>
</dbReference>
<accession>A0A1F6P9K8</accession>
<dbReference type="Gene3D" id="3.40.50.150">
    <property type="entry name" value="Vaccinia Virus protein VP39"/>
    <property type="match status" value="1"/>
</dbReference>
<name>A0A1F6P9K8_9BACT</name>
<dbReference type="STRING" id="1798705.A2563_04265"/>
<proteinExistence type="predicted"/>
<dbReference type="AlphaFoldDB" id="A0A1F6P9K8"/>
<evidence type="ECO:0000313" key="1">
    <source>
        <dbReference type="EMBL" id="OGH92852.1"/>
    </source>
</evidence>
<reference evidence="1 2" key="1">
    <citation type="journal article" date="2016" name="Nat. Commun.">
        <title>Thousands of microbial genomes shed light on interconnected biogeochemical processes in an aquifer system.</title>
        <authorList>
            <person name="Anantharaman K."/>
            <person name="Brown C.T."/>
            <person name="Hug L.A."/>
            <person name="Sharon I."/>
            <person name="Castelle C.J."/>
            <person name="Probst A.J."/>
            <person name="Thomas B.C."/>
            <person name="Singh A."/>
            <person name="Wilkins M.J."/>
            <person name="Karaoz U."/>
            <person name="Brodie E.L."/>
            <person name="Williams K.H."/>
            <person name="Hubbard S.S."/>
            <person name="Banfield J.F."/>
        </authorList>
    </citation>
    <scope>NUCLEOTIDE SEQUENCE [LARGE SCALE GENOMIC DNA]</scope>
</reference>
<dbReference type="InterPro" id="IPR004951">
    <property type="entry name" value="DUF268_CAE_spp"/>
</dbReference>
<gene>
    <name evidence="1" type="ORF">A2563_04265</name>
</gene>
<dbReference type="InterPro" id="IPR029063">
    <property type="entry name" value="SAM-dependent_MTases_sf"/>
</dbReference>
<comment type="caution">
    <text evidence="1">The sequence shown here is derived from an EMBL/GenBank/DDBJ whole genome shotgun (WGS) entry which is preliminary data.</text>
</comment>
<dbReference type="SUPFAM" id="SSF53335">
    <property type="entry name" value="S-adenosyl-L-methionine-dependent methyltransferases"/>
    <property type="match status" value="1"/>
</dbReference>
<evidence type="ECO:0008006" key="3">
    <source>
        <dbReference type="Google" id="ProtNLM"/>
    </source>
</evidence>
<protein>
    <recommendedName>
        <fullName evidence="3">DUF268 domain-containing protein</fullName>
    </recommendedName>
</protein>
<dbReference type="EMBL" id="MFRA01000005">
    <property type="protein sequence ID" value="OGH92852.1"/>
    <property type="molecule type" value="Genomic_DNA"/>
</dbReference>
<organism evidence="1 2">
    <name type="scientific">Candidatus Magasanikbacteria bacterium RIFOXYD1_FULL_40_23</name>
    <dbReference type="NCBI Taxonomy" id="1798705"/>
    <lineage>
        <taxon>Bacteria</taxon>
        <taxon>Candidatus Magasanikiibacteriota</taxon>
    </lineage>
</organism>
<evidence type="ECO:0000313" key="2">
    <source>
        <dbReference type="Proteomes" id="UP000176634"/>
    </source>
</evidence>